<protein>
    <submittedName>
        <fullName evidence="2">Uncharacterized protein</fullName>
    </submittedName>
</protein>
<evidence type="ECO:0000313" key="3">
    <source>
        <dbReference type="Proteomes" id="UP000482800"/>
    </source>
</evidence>
<keyword evidence="3" id="KW-1185">Reference proteome</keyword>
<proteinExistence type="predicted"/>
<evidence type="ECO:0000313" key="2">
    <source>
        <dbReference type="EMBL" id="GFJ83002.1"/>
    </source>
</evidence>
<feature type="compositionally biased region" description="Basic and acidic residues" evidence="1">
    <location>
        <begin position="54"/>
        <end position="66"/>
    </location>
</feature>
<feature type="compositionally biased region" description="Basic and acidic residues" evidence="1">
    <location>
        <begin position="83"/>
        <end position="96"/>
    </location>
</feature>
<feature type="region of interest" description="Disordered" evidence="1">
    <location>
        <begin position="1"/>
        <end position="96"/>
    </location>
</feature>
<accession>A0A6V8KCN5</accession>
<evidence type="ECO:0000256" key="1">
    <source>
        <dbReference type="SAM" id="MobiDB-lite"/>
    </source>
</evidence>
<reference evidence="2 3" key="1">
    <citation type="submission" date="2020-03" db="EMBL/GenBank/DDBJ databases">
        <title>Whole genome shotgun sequence of Phytohabitans houttuyneae NBRC 108639.</title>
        <authorList>
            <person name="Komaki H."/>
            <person name="Tamura T."/>
        </authorList>
    </citation>
    <scope>NUCLEOTIDE SEQUENCE [LARGE SCALE GENOMIC DNA]</scope>
    <source>
        <strain evidence="2 3">NBRC 108639</strain>
    </source>
</reference>
<dbReference type="Proteomes" id="UP000482800">
    <property type="component" value="Unassembled WGS sequence"/>
</dbReference>
<comment type="caution">
    <text evidence="2">The sequence shown here is derived from an EMBL/GenBank/DDBJ whole genome shotgun (WGS) entry which is preliminary data.</text>
</comment>
<dbReference type="AlphaFoldDB" id="A0A6V8KCN5"/>
<gene>
    <name evidence="2" type="ORF">Phou_071820</name>
</gene>
<organism evidence="2 3">
    <name type="scientific">Phytohabitans houttuyneae</name>
    <dbReference type="NCBI Taxonomy" id="1076126"/>
    <lineage>
        <taxon>Bacteria</taxon>
        <taxon>Bacillati</taxon>
        <taxon>Actinomycetota</taxon>
        <taxon>Actinomycetes</taxon>
        <taxon>Micromonosporales</taxon>
        <taxon>Micromonosporaceae</taxon>
    </lineage>
</organism>
<name>A0A6V8KCN5_9ACTN</name>
<feature type="compositionally biased region" description="Gly residues" evidence="1">
    <location>
        <begin position="11"/>
        <end position="22"/>
    </location>
</feature>
<dbReference type="EMBL" id="BLPF01000002">
    <property type="protein sequence ID" value="GFJ83002.1"/>
    <property type="molecule type" value="Genomic_DNA"/>
</dbReference>
<reference evidence="2 3" key="2">
    <citation type="submission" date="2020-03" db="EMBL/GenBank/DDBJ databases">
        <authorList>
            <person name="Ichikawa N."/>
            <person name="Kimura A."/>
            <person name="Kitahashi Y."/>
            <person name="Uohara A."/>
        </authorList>
    </citation>
    <scope>NUCLEOTIDE SEQUENCE [LARGE SCALE GENOMIC DNA]</scope>
    <source>
        <strain evidence="2 3">NBRC 108639</strain>
    </source>
</reference>
<sequence>MRARMANWLTAGGGGSTIGEGVGEMSDSPERDDSDLADEPNREGFAGGATTPEVVHDRGLEAEAERIAVPSDDLTSAISDAFMEGRHHDEESTEDK</sequence>